<reference evidence="19 20" key="1">
    <citation type="submission" date="2020-04" db="EMBL/GenBank/DDBJ databases">
        <title>Antimicrobial susceptibility and clonality of vaginal-derived multi-drug resistant Mobiluncus isolates in China.</title>
        <authorList>
            <person name="Zhang X."/>
        </authorList>
    </citation>
    <scope>NUCLEOTIDE SEQUENCE [LARGE SCALE GENOMIC DNA]</scope>
    <source>
        <strain evidence="19 20">19</strain>
    </source>
</reference>
<evidence type="ECO:0000256" key="1">
    <source>
        <dbReference type="ARBA" id="ARBA00004370"/>
    </source>
</evidence>
<dbReference type="HAMAP" id="MF_01458">
    <property type="entry name" value="FtsH"/>
    <property type="match status" value="1"/>
</dbReference>
<evidence type="ECO:0000256" key="13">
    <source>
        <dbReference type="ARBA" id="ARBA00023136"/>
    </source>
</evidence>
<dbReference type="PROSITE" id="PS00674">
    <property type="entry name" value="AAA"/>
    <property type="match status" value="1"/>
</dbReference>
<evidence type="ECO:0000256" key="12">
    <source>
        <dbReference type="ARBA" id="ARBA00023049"/>
    </source>
</evidence>
<evidence type="ECO:0000256" key="9">
    <source>
        <dbReference type="ARBA" id="ARBA00022833"/>
    </source>
</evidence>
<keyword evidence="8 15" id="KW-0378">Hydrolase</keyword>
<evidence type="ECO:0000256" key="17">
    <source>
        <dbReference type="SAM" id="MobiDB-lite"/>
    </source>
</evidence>
<dbReference type="InterPro" id="IPR027417">
    <property type="entry name" value="P-loop_NTPase"/>
</dbReference>
<dbReference type="SUPFAM" id="SSF52540">
    <property type="entry name" value="P-loop containing nucleoside triphosphate hydrolases"/>
    <property type="match status" value="1"/>
</dbReference>
<evidence type="ECO:0000256" key="16">
    <source>
        <dbReference type="RuleBase" id="RU003651"/>
    </source>
</evidence>
<keyword evidence="10 15" id="KW-0067">ATP-binding</keyword>
<dbReference type="GO" id="GO:0006508">
    <property type="term" value="P:proteolysis"/>
    <property type="evidence" value="ECO:0007669"/>
    <property type="project" value="UniProtKB-KW"/>
</dbReference>
<comment type="similarity">
    <text evidence="2 15">In the C-terminal section; belongs to the peptidase M41 family.</text>
</comment>
<comment type="similarity">
    <text evidence="14 15">In the central section; belongs to the AAA ATPase family.</text>
</comment>
<dbReference type="GO" id="GO:0005524">
    <property type="term" value="F:ATP binding"/>
    <property type="evidence" value="ECO:0007669"/>
    <property type="project" value="UniProtKB-UniRule"/>
</dbReference>
<comment type="subcellular location">
    <subcellularLocation>
        <location evidence="15">Cell membrane</location>
        <topology evidence="15">Multi-pass membrane protein</topology>
        <orientation evidence="15">Cytoplasmic side</orientation>
    </subcellularLocation>
    <subcellularLocation>
        <location evidence="1">Membrane</location>
    </subcellularLocation>
</comment>
<dbReference type="RefSeq" id="WP_169761720.1">
    <property type="nucleotide sequence ID" value="NZ_JABCUI010000001.1"/>
</dbReference>
<dbReference type="FunFam" id="1.10.8.60:FF:000001">
    <property type="entry name" value="ATP-dependent zinc metalloprotease FtsH"/>
    <property type="match status" value="1"/>
</dbReference>
<keyword evidence="4 15" id="KW-0645">Protease</keyword>
<keyword evidence="9 15" id="KW-0862">Zinc</keyword>
<dbReference type="GO" id="GO:0016887">
    <property type="term" value="F:ATP hydrolysis activity"/>
    <property type="evidence" value="ECO:0007669"/>
    <property type="project" value="UniProtKB-UniRule"/>
</dbReference>
<feature type="binding site" evidence="15">
    <location>
        <position position="525"/>
    </location>
    <ligand>
        <name>Zn(2+)</name>
        <dbReference type="ChEBI" id="CHEBI:29105"/>
        <note>catalytic</note>
    </ligand>
</feature>
<dbReference type="CDD" id="cd19501">
    <property type="entry name" value="RecA-like_FtsH"/>
    <property type="match status" value="1"/>
</dbReference>
<dbReference type="Pfam" id="PF00004">
    <property type="entry name" value="AAA"/>
    <property type="match status" value="1"/>
</dbReference>
<dbReference type="GO" id="GO:0005886">
    <property type="term" value="C:plasma membrane"/>
    <property type="evidence" value="ECO:0007669"/>
    <property type="project" value="UniProtKB-SubCell"/>
</dbReference>
<dbReference type="Pfam" id="PF06480">
    <property type="entry name" value="FtsH_ext"/>
    <property type="match status" value="1"/>
</dbReference>
<feature type="domain" description="AAA+ ATPase" evidence="18">
    <location>
        <begin position="219"/>
        <end position="358"/>
    </location>
</feature>
<comment type="similarity">
    <text evidence="16">Belongs to the AAA ATPase family.</text>
</comment>
<dbReference type="FunFam" id="3.40.50.300:FF:000001">
    <property type="entry name" value="ATP-dependent zinc metalloprotease FtsH"/>
    <property type="match status" value="1"/>
</dbReference>
<organism evidence="19 20">
    <name type="scientific">Mobiluncus curtisii</name>
    <dbReference type="NCBI Taxonomy" id="2051"/>
    <lineage>
        <taxon>Bacteria</taxon>
        <taxon>Bacillati</taxon>
        <taxon>Actinomycetota</taxon>
        <taxon>Actinomycetes</taxon>
        <taxon>Actinomycetales</taxon>
        <taxon>Actinomycetaceae</taxon>
        <taxon>Mobiluncus</taxon>
    </lineage>
</organism>
<keyword evidence="13 15" id="KW-0472">Membrane</keyword>
<keyword evidence="6 15" id="KW-0479">Metal-binding</keyword>
<evidence type="ECO:0000313" key="20">
    <source>
        <dbReference type="Proteomes" id="UP000553981"/>
    </source>
</evidence>
<name>A0A7Y0UFX0_9ACTO</name>
<accession>A0A7Y0UFX0</accession>
<dbReference type="InterPro" id="IPR041569">
    <property type="entry name" value="AAA_lid_3"/>
</dbReference>
<dbReference type="PANTHER" id="PTHR23076">
    <property type="entry name" value="METALLOPROTEASE M41 FTSH"/>
    <property type="match status" value="1"/>
</dbReference>
<evidence type="ECO:0000313" key="19">
    <source>
        <dbReference type="EMBL" id="NMW86553.1"/>
    </source>
</evidence>
<dbReference type="GO" id="GO:0030163">
    <property type="term" value="P:protein catabolic process"/>
    <property type="evidence" value="ECO:0007669"/>
    <property type="project" value="UniProtKB-UniRule"/>
</dbReference>
<feature type="binding site" evidence="15">
    <location>
        <position position="453"/>
    </location>
    <ligand>
        <name>Zn(2+)</name>
        <dbReference type="ChEBI" id="CHEBI:29105"/>
        <note>catalytic</note>
    </ligand>
</feature>
<keyword evidence="7 15" id="KW-0547">Nucleotide-binding</keyword>
<dbReference type="GO" id="GO:0008270">
    <property type="term" value="F:zinc ion binding"/>
    <property type="evidence" value="ECO:0007669"/>
    <property type="project" value="UniProtKB-UniRule"/>
</dbReference>
<dbReference type="SUPFAM" id="SSF140990">
    <property type="entry name" value="FtsH protease domain-like"/>
    <property type="match status" value="1"/>
</dbReference>
<keyword evidence="12 15" id="KW-0482">Metalloprotease</keyword>
<evidence type="ECO:0000256" key="8">
    <source>
        <dbReference type="ARBA" id="ARBA00022801"/>
    </source>
</evidence>
<evidence type="ECO:0000256" key="7">
    <source>
        <dbReference type="ARBA" id="ARBA00022741"/>
    </source>
</evidence>
<dbReference type="EC" id="3.4.24.-" evidence="15"/>
<proteinExistence type="inferred from homology"/>
<dbReference type="InterPro" id="IPR003960">
    <property type="entry name" value="ATPase_AAA_CS"/>
</dbReference>
<sequence length="759" mass="82471">MDKTNKTQKKKQISGGIAVFVVIAIIVAFMVFSAQGGPKRITTGEGLTLLRGNTVEKVVINDGTQTVSMELTKSYQRPRVYLPKDGPFGLKPNADAGKKVSFSYVRPQAETVANAVADAKPKKGFDSIYPVSSWWESMLTLMVPMIILFVVFFWFVSRMGGGMGPLGMGRAKPRTFNKEDKTKVTFADVAGVNEAVEELQEIKEFLAEPEKFHKLGAKIPKGVLLYGPPGTGKTLLARAVAGEAGVPFFSMSGSEFVEMFVGMGASRVRDLFEQARAAAPAIIFVDEIDAVGRHRGTGLGGGHDEREQTLNQLLVEMDGFDERTNVIMIAATNRADVLDPALLRPGRFDRQVAVEAPDLKGREAILAVHAKNKPLDPETDMKSLAKRSPGFTGADLANVLNEAALLAARHSRETITAQDLDEAVDRVIAGPQKHSRIMNDHDKLVTAYHEGGHALCAAASNYSDPVTKVTILPRGHALGYTMVMPTEDRYSETRNQLLDQLVYAMGGRVVEEIVFQDPSTGASNDIENATAIARKMVTRWGLSAGLGAVRYGSSHEEPFVGMDYGKAQEYSDSTAHAIDAEVQDLMEAATREAWSIITENRDILDTLARRLLEEETLDEKALDVIFKDVKKAPRRKVWQSYEGLTANDRGPIEIPEAVRIRNAKANDESGEGFALDGADRPLADSGIGGTVPFEQGEVNTADSPTASEPNTTTPADLGLPVPPVRNEQEVRILDDTDPLPSVEKSGEPLPTSPSEEEKQ</sequence>
<evidence type="ECO:0000256" key="14">
    <source>
        <dbReference type="ARBA" id="ARBA00061570"/>
    </source>
</evidence>
<feature type="binding site" evidence="15">
    <location>
        <begin position="227"/>
        <end position="234"/>
    </location>
    <ligand>
        <name>ATP</name>
        <dbReference type="ChEBI" id="CHEBI:30616"/>
    </ligand>
</feature>
<dbReference type="Gene3D" id="1.20.58.760">
    <property type="entry name" value="Peptidase M41"/>
    <property type="match status" value="1"/>
</dbReference>
<dbReference type="SMART" id="SM00382">
    <property type="entry name" value="AAA"/>
    <property type="match status" value="1"/>
</dbReference>
<protein>
    <recommendedName>
        <fullName evidence="15">ATP-dependent zinc metalloprotease FtsH</fullName>
        <ecNumber evidence="15">3.4.24.-</ecNumber>
    </recommendedName>
</protein>
<evidence type="ECO:0000256" key="5">
    <source>
        <dbReference type="ARBA" id="ARBA00022692"/>
    </source>
</evidence>
<dbReference type="NCBIfam" id="TIGR01241">
    <property type="entry name" value="FtsH_fam"/>
    <property type="match status" value="1"/>
</dbReference>
<gene>
    <name evidence="15" type="primary">ftsH</name>
    <name evidence="19" type="ORF">HHJ67_02140</name>
</gene>
<dbReference type="GO" id="GO:0004176">
    <property type="term" value="F:ATP-dependent peptidase activity"/>
    <property type="evidence" value="ECO:0007669"/>
    <property type="project" value="InterPro"/>
</dbReference>
<dbReference type="Gene3D" id="3.40.50.300">
    <property type="entry name" value="P-loop containing nucleotide triphosphate hydrolases"/>
    <property type="match status" value="1"/>
</dbReference>
<keyword evidence="3 15" id="KW-1003">Cell membrane</keyword>
<comment type="subunit">
    <text evidence="15">Homohexamer.</text>
</comment>
<dbReference type="Gene3D" id="1.10.8.60">
    <property type="match status" value="1"/>
</dbReference>
<feature type="compositionally biased region" description="Polar residues" evidence="17">
    <location>
        <begin position="697"/>
        <end position="714"/>
    </location>
</feature>
<evidence type="ECO:0000256" key="11">
    <source>
        <dbReference type="ARBA" id="ARBA00022989"/>
    </source>
</evidence>
<evidence type="ECO:0000256" key="3">
    <source>
        <dbReference type="ARBA" id="ARBA00022475"/>
    </source>
</evidence>
<evidence type="ECO:0000256" key="15">
    <source>
        <dbReference type="HAMAP-Rule" id="MF_01458"/>
    </source>
</evidence>
<comment type="caution">
    <text evidence="19">The sequence shown here is derived from an EMBL/GenBank/DDBJ whole genome shotgun (WGS) entry which is preliminary data.</text>
</comment>
<feature type="active site" evidence="15">
    <location>
        <position position="450"/>
    </location>
</feature>
<dbReference type="Proteomes" id="UP000553981">
    <property type="component" value="Unassembled WGS sequence"/>
</dbReference>
<dbReference type="FunFam" id="1.20.58.760:FF:000001">
    <property type="entry name" value="ATP-dependent zinc metalloprotease FtsH"/>
    <property type="match status" value="1"/>
</dbReference>
<dbReference type="AlphaFoldDB" id="A0A7Y0UFX0"/>
<feature type="binding site" evidence="15">
    <location>
        <position position="449"/>
    </location>
    <ligand>
        <name>Zn(2+)</name>
        <dbReference type="ChEBI" id="CHEBI:29105"/>
        <note>catalytic</note>
    </ligand>
</feature>
<dbReference type="InterPro" id="IPR011546">
    <property type="entry name" value="Pept_M41_FtsH_extracell"/>
</dbReference>
<dbReference type="Pfam" id="PF17862">
    <property type="entry name" value="AAA_lid_3"/>
    <property type="match status" value="1"/>
</dbReference>
<dbReference type="InterPro" id="IPR000642">
    <property type="entry name" value="Peptidase_M41"/>
</dbReference>
<comment type="function">
    <text evidence="15">Acts as a processive, ATP-dependent zinc metallopeptidase for both cytoplasmic and membrane proteins. Plays a role in the quality control of integral membrane proteins.</text>
</comment>
<evidence type="ECO:0000256" key="6">
    <source>
        <dbReference type="ARBA" id="ARBA00022723"/>
    </source>
</evidence>
<keyword evidence="11 15" id="KW-1133">Transmembrane helix</keyword>
<dbReference type="InterPro" id="IPR003959">
    <property type="entry name" value="ATPase_AAA_core"/>
</dbReference>
<comment type="cofactor">
    <cofactor evidence="15">
        <name>Zn(2+)</name>
        <dbReference type="ChEBI" id="CHEBI:29105"/>
    </cofactor>
    <text evidence="15">Binds 1 zinc ion per subunit.</text>
</comment>
<dbReference type="PANTHER" id="PTHR23076:SF97">
    <property type="entry name" value="ATP-DEPENDENT ZINC METALLOPROTEASE YME1L1"/>
    <property type="match status" value="1"/>
</dbReference>
<feature type="transmembrane region" description="Helical" evidence="15">
    <location>
        <begin position="134"/>
        <end position="156"/>
    </location>
</feature>
<dbReference type="InterPro" id="IPR037219">
    <property type="entry name" value="Peptidase_M41-like"/>
</dbReference>
<dbReference type="Pfam" id="PF01434">
    <property type="entry name" value="Peptidase_M41"/>
    <property type="match status" value="1"/>
</dbReference>
<feature type="transmembrane region" description="Helical" evidence="15">
    <location>
        <begin position="12"/>
        <end position="32"/>
    </location>
</feature>
<feature type="region of interest" description="Disordered" evidence="17">
    <location>
        <begin position="667"/>
        <end position="759"/>
    </location>
</feature>
<keyword evidence="5 15" id="KW-0812">Transmembrane</keyword>
<dbReference type="GO" id="GO:0004222">
    <property type="term" value="F:metalloendopeptidase activity"/>
    <property type="evidence" value="ECO:0007669"/>
    <property type="project" value="InterPro"/>
</dbReference>
<evidence type="ECO:0000256" key="4">
    <source>
        <dbReference type="ARBA" id="ARBA00022670"/>
    </source>
</evidence>
<dbReference type="InterPro" id="IPR003593">
    <property type="entry name" value="AAA+_ATPase"/>
</dbReference>
<dbReference type="InterPro" id="IPR005936">
    <property type="entry name" value="FtsH"/>
</dbReference>
<evidence type="ECO:0000259" key="18">
    <source>
        <dbReference type="SMART" id="SM00382"/>
    </source>
</evidence>
<dbReference type="EMBL" id="JABCUI010000001">
    <property type="protein sequence ID" value="NMW86553.1"/>
    <property type="molecule type" value="Genomic_DNA"/>
</dbReference>
<evidence type="ECO:0000256" key="2">
    <source>
        <dbReference type="ARBA" id="ARBA00010044"/>
    </source>
</evidence>
<evidence type="ECO:0000256" key="10">
    <source>
        <dbReference type="ARBA" id="ARBA00022840"/>
    </source>
</evidence>